<proteinExistence type="inferred from homology"/>
<organism evidence="3 4">
    <name type="scientific">Acidisarcina polymorpha</name>
    <dbReference type="NCBI Taxonomy" id="2211140"/>
    <lineage>
        <taxon>Bacteria</taxon>
        <taxon>Pseudomonadati</taxon>
        <taxon>Acidobacteriota</taxon>
        <taxon>Terriglobia</taxon>
        <taxon>Terriglobales</taxon>
        <taxon>Acidobacteriaceae</taxon>
        <taxon>Acidisarcina</taxon>
    </lineage>
</organism>
<protein>
    <submittedName>
        <fullName evidence="3">Aha1 domain protein</fullName>
    </submittedName>
</protein>
<dbReference type="InterPro" id="IPR013538">
    <property type="entry name" value="ASHA1/2-like_C"/>
</dbReference>
<dbReference type="RefSeq" id="WP_114205560.1">
    <property type="nucleotide sequence ID" value="NZ_CP030840.1"/>
</dbReference>
<evidence type="ECO:0000259" key="2">
    <source>
        <dbReference type="Pfam" id="PF08327"/>
    </source>
</evidence>
<dbReference type="SUPFAM" id="SSF55961">
    <property type="entry name" value="Bet v1-like"/>
    <property type="match status" value="1"/>
</dbReference>
<evidence type="ECO:0000313" key="4">
    <source>
        <dbReference type="Proteomes" id="UP000253606"/>
    </source>
</evidence>
<comment type="similarity">
    <text evidence="1">Belongs to the AHA1 family.</text>
</comment>
<dbReference type="KEGG" id="abas:ACPOL_0420"/>
<feature type="domain" description="Activator of Hsp90 ATPase homologue 1/2-like C-terminal" evidence="2">
    <location>
        <begin position="13"/>
        <end position="134"/>
    </location>
</feature>
<keyword evidence="4" id="KW-1185">Reference proteome</keyword>
<sequence length="154" mass="17534">MPDIMHRLSISSDPQRVYAAITTTEGVRSWWVRDADLEPWVGGSGEFRFLHYGPGHIHRITIEALMPEQEVTWRIQSSFISEWNGTQIAFHLTRSNAGTDIRFAHRGYMKADDIYAMCTTGWGYYLVSLKQYVETGEGGPSPNVDFSRMLQSVS</sequence>
<dbReference type="EMBL" id="CP030840">
    <property type="protein sequence ID" value="AXC09797.1"/>
    <property type="molecule type" value="Genomic_DNA"/>
</dbReference>
<dbReference type="Proteomes" id="UP000253606">
    <property type="component" value="Chromosome"/>
</dbReference>
<reference evidence="3 4" key="1">
    <citation type="journal article" date="2018" name="Front. Microbiol.">
        <title>Hydrolytic Capabilities as a Key to Environmental Success: Chitinolytic and Cellulolytic Acidobacteria From Acidic Sub-arctic Soils and Boreal Peatlands.</title>
        <authorList>
            <person name="Belova S.E."/>
            <person name="Ravin N.V."/>
            <person name="Pankratov T.A."/>
            <person name="Rakitin A.L."/>
            <person name="Ivanova A.A."/>
            <person name="Beletsky A.V."/>
            <person name="Mardanov A.V."/>
            <person name="Sinninghe Damste J.S."/>
            <person name="Dedysh S.N."/>
        </authorList>
    </citation>
    <scope>NUCLEOTIDE SEQUENCE [LARGE SCALE GENOMIC DNA]</scope>
    <source>
        <strain evidence="3 4">SBC82</strain>
    </source>
</reference>
<dbReference type="InterPro" id="IPR023393">
    <property type="entry name" value="START-like_dom_sf"/>
</dbReference>
<accession>A0A2Z5FTH3</accession>
<dbReference type="Gene3D" id="3.30.530.20">
    <property type="match status" value="1"/>
</dbReference>
<evidence type="ECO:0000256" key="1">
    <source>
        <dbReference type="ARBA" id="ARBA00006817"/>
    </source>
</evidence>
<dbReference type="AlphaFoldDB" id="A0A2Z5FTH3"/>
<dbReference type="Pfam" id="PF08327">
    <property type="entry name" value="AHSA1"/>
    <property type="match status" value="1"/>
</dbReference>
<name>A0A2Z5FTH3_9BACT</name>
<dbReference type="OrthoDB" id="287565at2"/>
<evidence type="ECO:0000313" key="3">
    <source>
        <dbReference type="EMBL" id="AXC09797.1"/>
    </source>
</evidence>
<gene>
    <name evidence="3" type="ORF">ACPOL_0420</name>
</gene>
<dbReference type="CDD" id="cd07814">
    <property type="entry name" value="SRPBCC_CalC_Aha1-like"/>
    <property type="match status" value="1"/>
</dbReference>